<evidence type="ECO:0000256" key="1">
    <source>
        <dbReference type="SAM" id="Phobius"/>
    </source>
</evidence>
<keyword evidence="1" id="KW-1133">Transmembrane helix</keyword>
<proteinExistence type="predicted"/>
<organism evidence="2">
    <name type="scientific">viral metagenome</name>
    <dbReference type="NCBI Taxonomy" id="1070528"/>
    <lineage>
        <taxon>unclassified sequences</taxon>
        <taxon>metagenomes</taxon>
        <taxon>organismal metagenomes</taxon>
    </lineage>
</organism>
<feature type="transmembrane region" description="Helical" evidence="1">
    <location>
        <begin position="175"/>
        <end position="193"/>
    </location>
</feature>
<dbReference type="EMBL" id="MN738968">
    <property type="protein sequence ID" value="QHT33423.1"/>
    <property type="molecule type" value="Genomic_DNA"/>
</dbReference>
<sequence>MSSSPVDPLVTYQTEFTNNLNEQFENITNLQTIQKKLFADLEKLAGSPELTSEPIQTQITDKFAQIDNLTKLRTNIFNTIKANYGITQSDYNIQRKSYAQQLVALQIIENDLINTSSKLRDSLLIRDNAERMVGVNNYYTRRYEAHADIMKNIVFYCGIIIFVIFLMKMGVIGDMISSLLIIAALCFGIIIVGKKVWDLSSRNNIDYDKYNFPFNPKDVKLDDTTDNAMSKETNRTFGQSSLLDVCKNIQKETFVPFQIKNSRCKIKNMDDDSYPVPSTDTLYDCNSPYSEL</sequence>
<dbReference type="AlphaFoldDB" id="A0A6C0EY42"/>
<accession>A0A6C0EY42</accession>
<keyword evidence="1" id="KW-0812">Transmembrane</keyword>
<keyword evidence="1" id="KW-0472">Membrane</keyword>
<protein>
    <submittedName>
        <fullName evidence="2">Uncharacterized protein</fullName>
    </submittedName>
</protein>
<name>A0A6C0EY42_9ZZZZ</name>
<evidence type="ECO:0000313" key="2">
    <source>
        <dbReference type="EMBL" id="QHT33423.1"/>
    </source>
</evidence>
<feature type="transmembrane region" description="Helical" evidence="1">
    <location>
        <begin position="149"/>
        <end position="169"/>
    </location>
</feature>
<reference evidence="2" key="1">
    <citation type="journal article" date="2020" name="Nature">
        <title>Giant virus diversity and host interactions through global metagenomics.</title>
        <authorList>
            <person name="Schulz F."/>
            <person name="Roux S."/>
            <person name="Paez-Espino D."/>
            <person name="Jungbluth S."/>
            <person name="Walsh D.A."/>
            <person name="Denef V.J."/>
            <person name="McMahon K.D."/>
            <person name="Konstantinidis K.T."/>
            <person name="Eloe-Fadrosh E.A."/>
            <person name="Kyrpides N.C."/>
            <person name="Woyke T."/>
        </authorList>
    </citation>
    <scope>NUCLEOTIDE SEQUENCE</scope>
    <source>
        <strain evidence="2">GVMAG-M-3300009161-36</strain>
    </source>
</reference>